<evidence type="ECO:0000313" key="11">
    <source>
        <dbReference type="Proteomes" id="UP000317238"/>
    </source>
</evidence>
<dbReference type="RefSeq" id="WP_197203893.1">
    <property type="nucleotide sequence ID" value="NZ_SJPL01000001.1"/>
</dbReference>
<dbReference type="GO" id="GO:0005886">
    <property type="term" value="C:plasma membrane"/>
    <property type="evidence" value="ECO:0007669"/>
    <property type="project" value="UniProtKB-SubCell"/>
</dbReference>
<feature type="transmembrane region" description="Helical" evidence="7">
    <location>
        <begin position="1122"/>
        <end position="1145"/>
    </location>
</feature>
<feature type="transmembrane region" description="Helical" evidence="7">
    <location>
        <begin position="30"/>
        <end position="51"/>
    </location>
</feature>
<feature type="transmembrane region" description="Helical" evidence="7">
    <location>
        <begin position="1157"/>
        <end position="1179"/>
    </location>
</feature>
<gene>
    <name evidence="10" type="ORF">Pan14r_42710</name>
</gene>
<evidence type="ECO:0000256" key="4">
    <source>
        <dbReference type="ARBA" id="ARBA00022989"/>
    </source>
</evidence>
<evidence type="ECO:0000256" key="7">
    <source>
        <dbReference type="SAM" id="Phobius"/>
    </source>
</evidence>
<dbReference type="AlphaFoldDB" id="A0A5C5Y9Z6"/>
<dbReference type="Pfam" id="PF02687">
    <property type="entry name" value="FtsX"/>
    <property type="match status" value="2"/>
</dbReference>
<feature type="transmembrane region" description="Helical" evidence="7">
    <location>
        <begin position="806"/>
        <end position="825"/>
    </location>
</feature>
<dbReference type="PANTHER" id="PTHR43738">
    <property type="entry name" value="ABC TRANSPORTER, MEMBRANE PROTEIN"/>
    <property type="match status" value="1"/>
</dbReference>
<feature type="region of interest" description="Disordered" evidence="6">
    <location>
        <begin position="431"/>
        <end position="459"/>
    </location>
</feature>
<evidence type="ECO:0000256" key="1">
    <source>
        <dbReference type="ARBA" id="ARBA00004651"/>
    </source>
</evidence>
<feature type="transmembrane region" description="Helical" evidence="7">
    <location>
        <begin position="565"/>
        <end position="586"/>
    </location>
</feature>
<keyword evidence="5 7" id="KW-0472">Membrane</keyword>
<dbReference type="PANTHER" id="PTHR43738:SF2">
    <property type="entry name" value="ABC TRANSPORTER PERMEASE"/>
    <property type="match status" value="1"/>
</dbReference>
<feature type="transmembrane region" description="Helical" evidence="7">
    <location>
        <begin position="744"/>
        <end position="765"/>
    </location>
</feature>
<protein>
    <submittedName>
        <fullName evidence="10">FtsX-like permease family protein</fullName>
    </submittedName>
</protein>
<feature type="compositionally biased region" description="Polar residues" evidence="6">
    <location>
        <begin position="354"/>
        <end position="372"/>
    </location>
</feature>
<keyword evidence="3 7" id="KW-0812">Transmembrane</keyword>
<evidence type="ECO:0000256" key="5">
    <source>
        <dbReference type="ARBA" id="ARBA00023136"/>
    </source>
</evidence>
<keyword evidence="4 7" id="KW-1133">Transmembrane helix</keyword>
<organism evidence="10 11">
    <name type="scientific">Crateriforma conspicua</name>
    <dbReference type="NCBI Taxonomy" id="2527996"/>
    <lineage>
        <taxon>Bacteria</taxon>
        <taxon>Pseudomonadati</taxon>
        <taxon>Planctomycetota</taxon>
        <taxon>Planctomycetia</taxon>
        <taxon>Planctomycetales</taxon>
        <taxon>Planctomycetaceae</taxon>
        <taxon>Crateriforma</taxon>
    </lineage>
</organism>
<feature type="transmembrane region" description="Helical" evidence="7">
    <location>
        <begin position="619"/>
        <end position="644"/>
    </location>
</feature>
<comment type="caution">
    <text evidence="10">The sequence shown here is derived from an EMBL/GenBank/DDBJ whole genome shotgun (WGS) entry which is preliminary data.</text>
</comment>
<comment type="subcellular location">
    <subcellularLocation>
        <location evidence="1">Cell membrane</location>
        <topology evidence="1">Multi-pass membrane protein</topology>
    </subcellularLocation>
</comment>
<keyword evidence="11" id="KW-1185">Reference proteome</keyword>
<evidence type="ECO:0000313" key="10">
    <source>
        <dbReference type="EMBL" id="TWT71954.1"/>
    </source>
</evidence>
<proteinExistence type="predicted"/>
<reference evidence="10 11" key="1">
    <citation type="submission" date="2019-02" db="EMBL/GenBank/DDBJ databases">
        <title>Deep-cultivation of Planctomycetes and their phenomic and genomic characterization uncovers novel biology.</title>
        <authorList>
            <person name="Wiegand S."/>
            <person name="Jogler M."/>
            <person name="Boedeker C."/>
            <person name="Pinto D."/>
            <person name="Vollmers J."/>
            <person name="Rivas-Marin E."/>
            <person name="Kohn T."/>
            <person name="Peeters S.H."/>
            <person name="Heuer A."/>
            <person name="Rast P."/>
            <person name="Oberbeckmann S."/>
            <person name="Bunk B."/>
            <person name="Jeske O."/>
            <person name="Meyerdierks A."/>
            <person name="Storesund J.E."/>
            <person name="Kallscheuer N."/>
            <person name="Luecker S."/>
            <person name="Lage O.M."/>
            <person name="Pohl T."/>
            <person name="Merkel B.J."/>
            <person name="Hornburger P."/>
            <person name="Mueller R.-W."/>
            <person name="Bruemmer F."/>
            <person name="Labrenz M."/>
            <person name="Spormann A.M."/>
            <person name="Op Den Camp H."/>
            <person name="Overmann J."/>
            <person name="Amann R."/>
            <person name="Jetten M.S.M."/>
            <person name="Mascher T."/>
            <person name="Medema M.H."/>
            <person name="Devos D.P."/>
            <person name="Kaster A.-K."/>
            <person name="Ovreas L."/>
            <person name="Rohde M."/>
            <person name="Galperin M.Y."/>
            <person name="Jogler C."/>
        </authorList>
    </citation>
    <scope>NUCLEOTIDE SEQUENCE [LARGE SCALE GENOMIC DNA]</scope>
    <source>
        <strain evidence="10 11">Pan14r</strain>
    </source>
</reference>
<dbReference type="InterPro" id="IPR003838">
    <property type="entry name" value="ABC3_permease_C"/>
</dbReference>
<evidence type="ECO:0000256" key="3">
    <source>
        <dbReference type="ARBA" id="ARBA00022692"/>
    </source>
</evidence>
<dbReference type="InterPro" id="IPR051125">
    <property type="entry name" value="ABC-4/HrtB_transporter"/>
</dbReference>
<dbReference type="Proteomes" id="UP000317238">
    <property type="component" value="Unassembled WGS sequence"/>
</dbReference>
<evidence type="ECO:0000259" key="8">
    <source>
        <dbReference type="Pfam" id="PF02687"/>
    </source>
</evidence>
<keyword evidence="2" id="KW-1003">Cell membrane</keyword>
<feature type="domain" description="ABC3 transporter permease C-terminal" evidence="8">
    <location>
        <begin position="1074"/>
        <end position="1182"/>
    </location>
</feature>
<dbReference type="Pfam" id="PF12704">
    <property type="entry name" value="MacB_PCD"/>
    <property type="match status" value="1"/>
</dbReference>
<evidence type="ECO:0000259" key="9">
    <source>
        <dbReference type="Pfam" id="PF12704"/>
    </source>
</evidence>
<feature type="transmembrane region" description="Helical" evidence="7">
    <location>
        <begin position="664"/>
        <end position="683"/>
    </location>
</feature>
<feature type="transmembrane region" description="Helical" evidence="7">
    <location>
        <begin position="718"/>
        <end position="738"/>
    </location>
</feature>
<feature type="region of interest" description="Disordered" evidence="6">
    <location>
        <begin position="348"/>
        <end position="375"/>
    </location>
</feature>
<sequence length="1190" mass="126691">MNTTALVPSGKTGLGVWHMRLASLWYRGRVSIALALGVAIATAVIVGALLVGDSMRGSLRALTLQRLGSIDTIVSPGHFFTADEVVDSPIGAQAVFLFPAGVAESQPSDDGPTRRSGSVQILGITPSFWQLGEPSDAPETNPDDQSVVLNRACADELGVGVGDQITIRLPIESAVPADSPLGRRESETEGLPRMTVAAIVDNRGLGRFSLSASQTTPLCAYLKRELIADVLDRRGAANLLLSPQPLTRDDLSLDLGDLGLKLSRVTAIRPQNADPDAEPAFQYDSLTSEQLLIDDVIVNAVTDAIPGAATPVMTYLANAIEKLDDAGNVVASVPYSIITAIDSTDSLPLDYKNETGTTASGPENSDTTTDSRPSPIVINDWAADRLNAKVGDRLRIAYYESEVDRGREVERYFPAVVTQIVPITRPSRPYRRNRDAAYDEPPTVYNDPDLTPTVPGVTDQESISDWDLPFELERKIEPEDDTYWNEHRLTPKAFIPLKVGRRYFASRFGKTTSLRIATAPPLSEPELKSRIDAAVLKVADRVGWRPIPIRSEQLSASHGTTPFDALFLSLSFFVIAAALMLIAMLFRLGLGERLKELGTLLAVGWQQPQVSRLILGEGLLVAAMGVLIGIAGGFAYAWLVLWGLRTAWVGAVTVPFLHFDWTPTSLAIGGISGFAVSAATLWLSVRSLSRIPATDLLRGRDQASDLLHADASSSTRRWIRYLVIGCILAAIAASIGGLTAGGTAAAGGFVGAGMLLLLAALAAVYSHFRFSSAGENSSAAAGITPGPGGLTALATRSVGRNPLRSTLTIGLMATATFLIIAMSAFQLRPTDEGTGGFDLIGTSAQPLYRDINLVEVRQNWFGQDIDRLADVDIVAMRQRRGQDASCNNLYQATQPTILGLPEDFGTTVTAGTSESSGASTRFAWAGHDGVKDDASPWTLLNEAATGTEDDPIPVILDQGTAMWSLQMRGGVGEVRSFDYDNTDVHFRVVGLLSNSVLQGKLMIGEANFQRLFPDVSGYSSYLVRVPDGEDVAEVSAILENRLGDLGMDLSSTRSVLAGLLAVQNTYLSTFQSLGGLGLLLGTIGLAVAQLRSVLERRRELAVLGALGFPRGKLARLVMTETVTLLLIGLGCGGLCAALAVLPYGILSGLTPPIVGPIVIVIAILILGSLAGLMAVVRVIRMPLLDALRGS</sequence>
<accession>A0A5C5Y9Z6</accession>
<feature type="domain" description="ABC3 transporter permease C-terminal" evidence="8">
    <location>
        <begin position="569"/>
        <end position="692"/>
    </location>
</feature>
<evidence type="ECO:0000256" key="2">
    <source>
        <dbReference type="ARBA" id="ARBA00022475"/>
    </source>
</evidence>
<feature type="domain" description="MacB-like periplasmic core" evidence="9">
    <location>
        <begin position="33"/>
        <end position="169"/>
    </location>
</feature>
<evidence type="ECO:0000256" key="6">
    <source>
        <dbReference type="SAM" id="MobiDB-lite"/>
    </source>
</evidence>
<dbReference type="EMBL" id="SJPL01000001">
    <property type="protein sequence ID" value="TWT71954.1"/>
    <property type="molecule type" value="Genomic_DNA"/>
</dbReference>
<feature type="transmembrane region" description="Helical" evidence="7">
    <location>
        <begin position="1070"/>
        <end position="1088"/>
    </location>
</feature>
<name>A0A5C5Y9Z6_9PLAN</name>
<dbReference type="InterPro" id="IPR025857">
    <property type="entry name" value="MacB_PCD"/>
</dbReference>